<gene>
    <name evidence="1" type="ORF">GH811_18360</name>
</gene>
<evidence type="ECO:0000313" key="1">
    <source>
        <dbReference type="EMBL" id="MBC3901566.1"/>
    </source>
</evidence>
<proteinExistence type="predicted"/>
<accession>A0ABR6Z2Z9</accession>
<name>A0ABR6Z2Z9_9FIRM</name>
<evidence type="ECO:0000313" key="2">
    <source>
        <dbReference type="Proteomes" id="UP000622405"/>
    </source>
</evidence>
<sequence>MKEFKFSSGTCVFVGEKTLEINRSDGKSAAKSLFAGRASGLLTIKLNSITGVQAYADYLIIYGSGLPAPSDFKVSSIAEIKQYPNCIVAKGAELKNLYDHLIEIL</sequence>
<dbReference type="RefSeq" id="WP_186895597.1">
    <property type="nucleotide sequence ID" value="NZ_WJBE01000031.1"/>
</dbReference>
<dbReference type="EMBL" id="WJBE01000031">
    <property type="protein sequence ID" value="MBC3901566.1"/>
    <property type="molecule type" value="Genomic_DNA"/>
</dbReference>
<protein>
    <submittedName>
        <fullName evidence="1">Uncharacterized protein</fullName>
    </submittedName>
</protein>
<comment type="caution">
    <text evidence="1">The sequence shown here is derived from an EMBL/GenBank/DDBJ whole genome shotgun (WGS) entry which is preliminary data.</text>
</comment>
<organism evidence="1 2">
    <name type="scientific">Acetobacterium malicum</name>
    <dbReference type="NCBI Taxonomy" id="52692"/>
    <lineage>
        <taxon>Bacteria</taxon>
        <taxon>Bacillati</taxon>
        <taxon>Bacillota</taxon>
        <taxon>Clostridia</taxon>
        <taxon>Eubacteriales</taxon>
        <taxon>Eubacteriaceae</taxon>
        <taxon>Acetobacterium</taxon>
    </lineage>
</organism>
<reference evidence="1 2" key="1">
    <citation type="journal article" date="2020" name="mSystems">
        <title>Defining Genomic and Predicted Metabolic Features of the Acetobacterium Genus.</title>
        <authorList>
            <person name="Ross D.E."/>
            <person name="Marshall C.W."/>
            <person name="Gulliver D."/>
            <person name="May H.D."/>
            <person name="Norman R.S."/>
        </authorList>
    </citation>
    <scope>NUCLEOTIDE SEQUENCE [LARGE SCALE GENOMIC DNA]</scope>
    <source>
        <strain evidence="1 2">DSM 4132</strain>
    </source>
</reference>
<keyword evidence="2" id="KW-1185">Reference proteome</keyword>
<dbReference type="Proteomes" id="UP000622405">
    <property type="component" value="Unassembled WGS sequence"/>
</dbReference>